<dbReference type="PANTHER" id="PTHR43156">
    <property type="entry name" value="STAGE II SPORULATION PROTEIN E-RELATED"/>
    <property type="match status" value="1"/>
</dbReference>
<dbReference type="SMART" id="SM00331">
    <property type="entry name" value="PP2C_SIG"/>
    <property type="match status" value="1"/>
</dbReference>
<sequence length="462" mass="50888">MNRADRSLPSAPTDRRFRRRAWRVLVISDLAEQCRELARAGYDVEATDSAVKALAICQVRKPDFIIADWSMPDMSGVEFCRAFRSIDQGGHGHVILLTHHQEGAVEIATGLDAGMNDFLTTPVKGPELQARLLIGARNLRIGEGLRQENIRLRKLLRQLKELQDSAERDLLDAGRLQQAMMRENAGQFGEAAISMVLRPAREVGGDLVGFFPINDHRVGIFALDIAGHGVAAALVAARLSAHLSADSDLNEVLRPQRDGGDPLTPVALAHRLNRLLLEEENFDSYLTLIYADLDHANGRIRMVQAGHPHPVLQTADGSFRQLGRGGMPIGLFPKPIFDELEFTMRPGERMLIVSDGITESFDPDGNSLDNGGLEDLMTAYSRSHGHAFLEAMMLALDERSGCRIRDDRSAVLVEFGLPRSTRPDIATMRPPPDQDGQKNVQPSLPRLGCTRCKFNGSCGDRG</sequence>
<dbReference type="Gene3D" id="3.40.50.2300">
    <property type="match status" value="1"/>
</dbReference>
<dbReference type="Proteomes" id="UP000186216">
    <property type="component" value="Unassembled WGS sequence"/>
</dbReference>
<dbReference type="RefSeq" id="WP_076526205.1">
    <property type="nucleotide sequence ID" value="NZ_CP067140.1"/>
</dbReference>
<name>A0AA45W4W3_9RHOB</name>
<feature type="modified residue" description="4-aspartylphosphate" evidence="2">
    <location>
        <position position="68"/>
    </location>
</feature>
<evidence type="ECO:0000313" key="7">
    <source>
        <dbReference type="EMBL" id="WCR04692.1"/>
    </source>
</evidence>
<dbReference type="EMBL" id="FTOU01000007">
    <property type="protein sequence ID" value="SIS88494.1"/>
    <property type="molecule type" value="Genomic_DNA"/>
</dbReference>
<dbReference type="InterPro" id="IPR011006">
    <property type="entry name" value="CheY-like_superfamily"/>
</dbReference>
<keyword evidence="9" id="KW-1185">Reference proteome</keyword>
<dbReference type="Pfam" id="PF07228">
    <property type="entry name" value="SpoIIE"/>
    <property type="match status" value="1"/>
</dbReference>
<proteinExistence type="predicted"/>
<dbReference type="GO" id="GO:0016791">
    <property type="term" value="F:phosphatase activity"/>
    <property type="evidence" value="ECO:0007669"/>
    <property type="project" value="TreeGrafter"/>
</dbReference>
<accession>A0AA45W4W3</accession>
<organism evidence="6 8">
    <name type="scientific">Paracoccus saliphilus</name>
    <dbReference type="NCBI Taxonomy" id="405559"/>
    <lineage>
        <taxon>Bacteria</taxon>
        <taxon>Pseudomonadati</taxon>
        <taxon>Pseudomonadota</taxon>
        <taxon>Alphaproteobacteria</taxon>
        <taxon>Rhodobacterales</taxon>
        <taxon>Paracoccaceae</taxon>
        <taxon>Paracoccus</taxon>
    </lineage>
</organism>
<reference evidence="6 8" key="1">
    <citation type="submission" date="2017-01" db="EMBL/GenBank/DDBJ databases">
        <authorList>
            <person name="Varghese N."/>
            <person name="Submissions S."/>
        </authorList>
    </citation>
    <scope>NUCLEOTIDE SEQUENCE [LARGE SCALE GENOMIC DNA]</scope>
    <source>
        <strain evidence="6 8">DSM 18447</strain>
    </source>
</reference>
<dbReference type="Gene3D" id="3.60.40.10">
    <property type="entry name" value="PPM-type phosphatase domain"/>
    <property type="match status" value="1"/>
</dbReference>
<gene>
    <name evidence="7" type="ORF">JHX88_08240</name>
    <name evidence="6" type="ORF">SAMN05421772_107160</name>
</gene>
<evidence type="ECO:0000256" key="1">
    <source>
        <dbReference type="ARBA" id="ARBA00022801"/>
    </source>
</evidence>
<evidence type="ECO:0000256" key="3">
    <source>
        <dbReference type="SAM" id="Coils"/>
    </source>
</evidence>
<evidence type="ECO:0000259" key="5">
    <source>
        <dbReference type="PROSITE" id="PS50110"/>
    </source>
</evidence>
<dbReference type="InterPro" id="IPR052016">
    <property type="entry name" value="Bact_Sigma-Reg"/>
</dbReference>
<feature type="region of interest" description="Disordered" evidence="4">
    <location>
        <begin position="421"/>
        <end position="442"/>
    </location>
</feature>
<dbReference type="EMBL" id="CP067140">
    <property type="protein sequence ID" value="WCR04692.1"/>
    <property type="molecule type" value="Genomic_DNA"/>
</dbReference>
<dbReference type="SMART" id="SM00448">
    <property type="entry name" value="REC"/>
    <property type="match status" value="1"/>
</dbReference>
<protein>
    <submittedName>
        <fullName evidence="7">Fused response regulator/phosphatase</fullName>
    </submittedName>
    <submittedName>
        <fullName evidence="6">Sigma-B regulation protein RsbU (Phosphoserine phosphatase)</fullName>
    </submittedName>
</protein>
<dbReference type="SUPFAM" id="SSF81606">
    <property type="entry name" value="PP2C-like"/>
    <property type="match status" value="1"/>
</dbReference>
<dbReference type="Pfam" id="PF00072">
    <property type="entry name" value="Response_reg"/>
    <property type="match status" value="1"/>
</dbReference>
<evidence type="ECO:0000313" key="9">
    <source>
        <dbReference type="Proteomes" id="UP001215549"/>
    </source>
</evidence>
<dbReference type="InterPro" id="IPR001789">
    <property type="entry name" value="Sig_transdc_resp-reg_receiver"/>
</dbReference>
<feature type="coiled-coil region" evidence="3">
    <location>
        <begin position="142"/>
        <end position="172"/>
    </location>
</feature>
<evidence type="ECO:0000256" key="2">
    <source>
        <dbReference type="PROSITE-ProRule" id="PRU00169"/>
    </source>
</evidence>
<dbReference type="InterPro" id="IPR001932">
    <property type="entry name" value="PPM-type_phosphatase-like_dom"/>
</dbReference>
<dbReference type="InterPro" id="IPR036457">
    <property type="entry name" value="PPM-type-like_dom_sf"/>
</dbReference>
<keyword evidence="2" id="KW-0597">Phosphoprotein</keyword>
<dbReference type="PROSITE" id="PS50110">
    <property type="entry name" value="RESPONSE_REGULATORY"/>
    <property type="match status" value="1"/>
</dbReference>
<feature type="domain" description="Response regulatory" evidence="5">
    <location>
        <begin position="20"/>
        <end position="136"/>
    </location>
</feature>
<reference evidence="7 9" key="2">
    <citation type="submission" date="2021-01" db="EMBL/GenBank/DDBJ databases">
        <title>Biogeographic distribution of Paracoccus.</title>
        <authorList>
            <person name="Hollensteiner J."/>
            <person name="Leineberger J."/>
            <person name="Brinkhoff T."/>
            <person name="Daniel R."/>
        </authorList>
    </citation>
    <scope>NUCLEOTIDE SEQUENCE [LARGE SCALE GENOMIC DNA]</scope>
    <source>
        <strain evidence="7 9">DSM 18447</strain>
    </source>
</reference>
<dbReference type="SUPFAM" id="SSF52172">
    <property type="entry name" value="CheY-like"/>
    <property type="match status" value="1"/>
</dbReference>
<dbReference type="PANTHER" id="PTHR43156:SF2">
    <property type="entry name" value="STAGE II SPORULATION PROTEIN E"/>
    <property type="match status" value="1"/>
</dbReference>
<dbReference type="GO" id="GO:0000160">
    <property type="term" value="P:phosphorelay signal transduction system"/>
    <property type="evidence" value="ECO:0007669"/>
    <property type="project" value="InterPro"/>
</dbReference>
<evidence type="ECO:0000256" key="4">
    <source>
        <dbReference type="SAM" id="MobiDB-lite"/>
    </source>
</evidence>
<dbReference type="Proteomes" id="UP001215549">
    <property type="component" value="Chromosome"/>
</dbReference>
<evidence type="ECO:0000313" key="8">
    <source>
        <dbReference type="Proteomes" id="UP000186216"/>
    </source>
</evidence>
<keyword evidence="3" id="KW-0175">Coiled coil</keyword>
<evidence type="ECO:0000313" key="6">
    <source>
        <dbReference type="EMBL" id="SIS88494.1"/>
    </source>
</evidence>
<keyword evidence="1" id="KW-0378">Hydrolase</keyword>
<dbReference type="AlphaFoldDB" id="A0AA45W4W3"/>